<proteinExistence type="predicted"/>
<feature type="compositionally biased region" description="Low complexity" evidence="1">
    <location>
        <begin position="57"/>
        <end position="80"/>
    </location>
</feature>
<feature type="region of interest" description="Disordered" evidence="1">
    <location>
        <begin position="1"/>
        <end position="110"/>
    </location>
</feature>
<reference evidence="2" key="1">
    <citation type="submission" date="2024-05" db="EMBL/GenBank/DDBJ databases">
        <title>Whole genome shotgun sequence of Streptomyces hydrogenans NBRC 13475.</title>
        <authorList>
            <person name="Komaki H."/>
            <person name="Tamura T."/>
        </authorList>
    </citation>
    <scope>NUCLEOTIDE SEQUENCE</scope>
    <source>
        <strain evidence="2">NBRC 13475</strain>
    </source>
</reference>
<protein>
    <submittedName>
        <fullName evidence="2">Uncharacterized protein</fullName>
    </submittedName>
</protein>
<feature type="region of interest" description="Disordered" evidence="1">
    <location>
        <begin position="122"/>
        <end position="156"/>
    </location>
</feature>
<evidence type="ECO:0000313" key="3">
    <source>
        <dbReference type="Proteomes" id="UP001052739"/>
    </source>
</evidence>
<dbReference type="EMBL" id="BNDW01000102">
    <property type="protein sequence ID" value="GHI26449.1"/>
    <property type="molecule type" value="Genomic_DNA"/>
</dbReference>
<organism evidence="2 3">
    <name type="scientific">Streptomyces hydrogenans</name>
    <dbReference type="NCBI Taxonomy" id="1873719"/>
    <lineage>
        <taxon>Bacteria</taxon>
        <taxon>Bacillati</taxon>
        <taxon>Actinomycetota</taxon>
        <taxon>Actinomycetes</taxon>
        <taxon>Kitasatosporales</taxon>
        <taxon>Streptomycetaceae</taxon>
        <taxon>Streptomyces</taxon>
    </lineage>
</organism>
<dbReference type="Proteomes" id="UP001052739">
    <property type="component" value="Unassembled WGS sequence"/>
</dbReference>
<keyword evidence="3" id="KW-1185">Reference proteome</keyword>
<comment type="caution">
    <text evidence="2">The sequence shown here is derived from an EMBL/GenBank/DDBJ whole genome shotgun (WGS) entry which is preliminary data.</text>
</comment>
<feature type="compositionally biased region" description="Low complexity" evidence="1">
    <location>
        <begin position="9"/>
        <end position="26"/>
    </location>
</feature>
<gene>
    <name evidence="2" type="ORF">Shyd_78200</name>
</gene>
<evidence type="ECO:0000313" key="2">
    <source>
        <dbReference type="EMBL" id="GHI26449.1"/>
    </source>
</evidence>
<accession>A0ABQ3PN72</accession>
<name>A0ABQ3PN72_9ACTN</name>
<dbReference type="RefSeq" id="WP_226652736.1">
    <property type="nucleotide sequence ID" value="NZ_BNDW01000102.1"/>
</dbReference>
<sequence>MRPSRARTTRTTGPPGACAPPGDNAPLPESLAGERPARGARPLDPSTGTGPGVLAIAAARRGARATATPAAPRAGGPRARVVARRGRPSGRITTARAVRSERRGLVPPGGRTERLVVIRALRAPDARPAHPHQGRGAPARDARAGAAAALRPREAR</sequence>
<evidence type="ECO:0000256" key="1">
    <source>
        <dbReference type="SAM" id="MobiDB-lite"/>
    </source>
</evidence>